<dbReference type="GO" id="GO:0004180">
    <property type="term" value="F:carboxypeptidase activity"/>
    <property type="evidence" value="ECO:0007669"/>
    <property type="project" value="UniProtKB-KW"/>
</dbReference>
<reference evidence="1" key="1">
    <citation type="journal article" date="2020" name="mSystems">
        <title>Genome- and Community-Level Interaction Insights into Carbon Utilization and Element Cycling Functions of Hydrothermarchaeota in Hydrothermal Sediment.</title>
        <authorList>
            <person name="Zhou Z."/>
            <person name="Liu Y."/>
            <person name="Xu W."/>
            <person name="Pan J."/>
            <person name="Luo Z.H."/>
            <person name="Li M."/>
        </authorList>
    </citation>
    <scope>NUCLEOTIDE SEQUENCE [LARGE SCALE GENOMIC DNA]</scope>
    <source>
        <strain evidence="1">SpSt-780</strain>
    </source>
</reference>
<evidence type="ECO:0000313" key="1">
    <source>
        <dbReference type="EMBL" id="HGW91754.1"/>
    </source>
</evidence>
<dbReference type="EMBL" id="DTHG01000055">
    <property type="protein sequence ID" value="HGW91754.1"/>
    <property type="molecule type" value="Genomic_DNA"/>
</dbReference>
<dbReference type="Pfam" id="PF13620">
    <property type="entry name" value="CarboxypepD_reg"/>
    <property type="match status" value="1"/>
</dbReference>
<accession>A0A7C4UCE3</accession>
<protein>
    <submittedName>
        <fullName evidence="1">Carboxypeptidase regulatory-like domain-containing protein</fullName>
    </submittedName>
</protein>
<proteinExistence type="predicted"/>
<name>A0A7C4UCE3_UNCW3</name>
<keyword evidence="1" id="KW-0378">Hydrolase</keyword>
<dbReference type="Gene3D" id="2.60.40.1120">
    <property type="entry name" value="Carboxypeptidase-like, regulatory domain"/>
    <property type="match status" value="1"/>
</dbReference>
<keyword evidence="1" id="KW-0121">Carboxypeptidase</keyword>
<dbReference type="AlphaFoldDB" id="A0A7C4UCE3"/>
<gene>
    <name evidence="1" type="ORF">ENV67_04345</name>
</gene>
<dbReference type="GO" id="GO:0030246">
    <property type="term" value="F:carbohydrate binding"/>
    <property type="evidence" value="ECO:0007669"/>
    <property type="project" value="InterPro"/>
</dbReference>
<comment type="caution">
    <text evidence="1">The sequence shown here is derived from an EMBL/GenBank/DDBJ whole genome shotgun (WGS) entry which is preliminary data.</text>
</comment>
<dbReference type="PROSITE" id="PS51257">
    <property type="entry name" value="PROKAR_LIPOPROTEIN"/>
    <property type="match status" value="1"/>
</dbReference>
<organism evidence="1">
    <name type="scientific">candidate division WOR-3 bacterium</name>
    <dbReference type="NCBI Taxonomy" id="2052148"/>
    <lineage>
        <taxon>Bacteria</taxon>
        <taxon>Bacteria division WOR-3</taxon>
    </lineage>
</organism>
<dbReference type="InterPro" id="IPR013784">
    <property type="entry name" value="Carb-bd-like_fold"/>
</dbReference>
<sequence length="310" mass="35832">MRKFQFILFLFLIGCPDAPHDNLYDLNNPSAKGGITGRVLTYAGRPVENVRITLNDTIISYSDEDGYYLLKNLKPGEYILKIEKKDYKTLFDTISIKSGFIDTIDYSVVSIPHFTYIKIYSRFTRWYDMNVLNEVLINAVVTDYDYIIDAQNILFIDNKDTINGRFISFADPDGFSGFYKGKFQKEDIHSFENDTIILYADDKKGTSSYKNFVLKNVIDTFTNIIKPLNGETLTFPYKFIWSRFGDYRYTILIWKRENGIDDPSVIYEGLGNLDTTITISNLSPGIYEWSPFIMNNNGNMGGKTGWFMIR</sequence>
<keyword evidence="1" id="KW-0645">Protease</keyword>
<dbReference type="SUPFAM" id="SSF49452">
    <property type="entry name" value="Starch-binding domain-like"/>
    <property type="match status" value="1"/>
</dbReference>